<name>A0A1Y1IM13_KLENI</name>
<evidence type="ECO:0000313" key="2">
    <source>
        <dbReference type="Proteomes" id="UP000054558"/>
    </source>
</evidence>
<dbReference type="Proteomes" id="UP000054558">
    <property type="component" value="Unassembled WGS sequence"/>
</dbReference>
<evidence type="ECO:0000313" key="1">
    <source>
        <dbReference type="EMBL" id="GAQ91683.1"/>
    </source>
</evidence>
<sequence length="137" mass="13371">MDITSFTNTPGLTANGMCTGKDAAGTVIPSTACSSPVNSINGEDPPTGGRKLMQNTAAGCGILNLVLGPLNLNLLGLLVQIPNAVTVVITAVPGGGALLGNLLCAVTNLLNGTGPVARNAGTTLLPLGGGLPPATET</sequence>
<protein>
    <submittedName>
        <fullName evidence="1">Uncharacterized protein</fullName>
    </submittedName>
</protein>
<accession>A0A1Y1IM13</accession>
<proteinExistence type="predicted"/>
<organism evidence="1 2">
    <name type="scientific">Klebsormidium nitens</name>
    <name type="common">Green alga</name>
    <name type="synonym">Ulothrix nitens</name>
    <dbReference type="NCBI Taxonomy" id="105231"/>
    <lineage>
        <taxon>Eukaryota</taxon>
        <taxon>Viridiplantae</taxon>
        <taxon>Streptophyta</taxon>
        <taxon>Klebsormidiophyceae</taxon>
        <taxon>Klebsormidiales</taxon>
        <taxon>Klebsormidiaceae</taxon>
        <taxon>Klebsormidium</taxon>
    </lineage>
</organism>
<keyword evidence="2" id="KW-1185">Reference proteome</keyword>
<gene>
    <name evidence="1" type="ORF">KFL_008340025</name>
</gene>
<reference evidence="1 2" key="1">
    <citation type="journal article" date="2014" name="Nat. Commun.">
        <title>Klebsormidium flaccidum genome reveals primary factors for plant terrestrial adaptation.</title>
        <authorList>
            <person name="Hori K."/>
            <person name="Maruyama F."/>
            <person name="Fujisawa T."/>
            <person name="Togashi T."/>
            <person name="Yamamoto N."/>
            <person name="Seo M."/>
            <person name="Sato S."/>
            <person name="Yamada T."/>
            <person name="Mori H."/>
            <person name="Tajima N."/>
            <person name="Moriyama T."/>
            <person name="Ikeuchi M."/>
            <person name="Watanabe M."/>
            <person name="Wada H."/>
            <person name="Kobayashi K."/>
            <person name="Saito M."/>
            <person name="Masuda T."/>
            <person name="Sasaki-Sekimoto Y."/>
            <person name="Mashiguchi K."/>
            <person name="Awai K."/>
            <person name="Shimojima M."/>
            <person name="Masuda S."/>
            <person name="Iwai M."/>
            <person name="Nobusawa T."/>
            <person name="Narise T."/>
            <person name="Kondo S."/>
            <person name="Saito H."/>
            <person name="Sato R."/>
            <person name="Murakawa M."/>
            <person name="Ihara Y."/>
            <person name="Oshima-Yamada Y."/>
            <person name="Ohtaka K."/>
            <person name="Satoh M."/>
            <person name="Sonobe K."/>
            <person name="Ishii M."/>
            <person name="Ohtani R."/>
            <person name="Kanamori-Sato M."/>
            <person name="Honoki R."/>
            <person name="Miyazaki D."/>
            <person name="Mochizuki H."/>
            <person name="Umetsu J."/>
            <person name="Higashi K."/>
            <person name="Shibata D."/>
            <person name="Kamiya Y."/>
            <person name="Sato N."/>
            <person name="Nakamura Y."/>
            <person name="Tabata S."/>
            <person name="Ida S."/>
            <person name="Kurokawa K."/>
            <person name="Ohta H."/>
        </authorList>
    </citation>
    <scope>NUCLEOTIDE SEQUENCE [LARGE SCALE GENOMIC DNA]</scope>
    <source>
        <strain evidence="1 2">NIES-2285</strain>
    </source>
</reference>
<dbReference type="EMBL" id="DF237783">
    <property type="protein sequence ID" value="GAQ91683.1"/>
    <property type="molecule type" value="Genomic_DNA"/>
</dbReference>
<dbReference type="AlphaFoldDB" id="A0A1Y1IM13"/>